<protein>
    <recommendedName>
        <fullName evidence="5">Lipase domain-containing protein</fullName>
    </recommendedName>
</protein>
<evidence type="ECO:0000259" key="5">
    <source>
        <dbReference type="Pfam" id="PF00151"/>
    </source>
</evidence>
<keyword evidence="7" id="KW-1185">Reference proteome</keyword>
<dbReference type="EMBL" id="CAXKWB010001233">
    <property type="protein sequence ID" value="CAL4063715.1"/>
    <property type="molecule type" value="Genomic_DNA"/>
</dbReference>
<keyword evidence="3" id="KW-0964">Secreted</keyword>
<dbReference type="SUPFAM" id="SSF53474">
    <property type="entry name" value="alpha/beta-Hydrolases"/>
    <property type="match status" value="1"/>
</dbReference>
<evidence type="ECO:0000256" key="2">
    <source>
        <dbReference type="ARBA" id="ARBA00010701"/>
    </source>
</evidence>
<dbReference type="AlphaFoldDB" id="A0AAV2PV82"/>
<sequence length="166" mass="18532">GLDPAGPLFYDLPNDRILDASDASFVDIIHTNSVNQGGLIDGCYGLLRPLGHVDFYPNGGTHQPGSEEPFIRPCLLDSWSHDRSTELWVESITAREPSSVVFKSWPCTRWEDYVLGLCQDCGTGCLEMGYHVQRSLTGSYYLRTKGTSPFALGDQQFESQKIRKLQ</sequence>
<dbReference type="Pfam" id="PF00151">
    <property type="entry name" value="Lipase"/>
    <property type="match status" value="1"/>
</dbReference>
<dbReference type="GO" id="GO:0016042">
    <property type="term" value="P:lipid catabolic process"/>
    <property type="evidence" value="ECO:0007669"/>
    <property type="project" value="TreeGrafter"/>
</dbReference>
<evidence type="ECO:0000256" key="4">
    <source>
        <dbReference type="RuleBase" id="RU004262"/>
    </source>
</evidence>
<comment type="subcellular location">
    <subcellularLocation>
        <location evidence="1">Secreted</location>
    </subcellularLocation>
</comment>
<organism evidence="6 7">
    <name type="scientific">Meganyctiphanes norvegica</name>
    <name type="common">Northern krill</name>
    <name type="synonym">Thysanopoda norvegica</name>
    <dbReference type="NCBI Taxonomy" id="48144"/>
    <lineage>
        <taxon>Eukaryota</taxon>
        <taxon>Metazoa</taxon>
        <taxon>Ecdysozoa</taxon>
        <taxon>Arthropoda</taxon>
        <taxon>Crustacea</taxon>
        <taxon>Multicrustacea</taxon>
        <taxon>Malacostraca</taxon>
        <taxon>Eumalacostraca</taxon>
        <taxon>Eucarida</taxon>
        <taxon>Euphausiacea</taxon>
        <taxon>Euphausiidae</taxon>
        <taxon>Meganyctiphanes</taxon>
    </lineage>
</organism>
<evidence type="ECO:0000313" key="7">
    <source>
        <dbReference type="Proteomes" id="UP001497623"/>
    </source>
</evidence>
<dbReference type="InterPro" id="IPR000734">
    <property type="entry name" value="TAG_lipase"/>
</dbReference>
<comment type="similarity">
    <text evidence="2 4">Belongs to the AB hydrolase superfamily. Lipase family.</text>
</comment>
<evidence type="ECO:0000256" key="3">
    <source>
        <dbReference type="ARBA" id="ARBA00022525"/>
    </source>
</evidence>
<proteinExistence type="inferred from homology"/>
<dbReference type="Proteomes" id="UP001497623">
    <property type="component" value="Unassembled WGS sequence"/>
</dbReference>
<dbReference type="InterPro" id="IPR013818">
    <property type="entry name" value="Lipase"/>
</dbReference>
<evidence type="ECO:0000313" key="6">
    <source>
        <dbReference type="EMBL" id="CAL4063715.1"/>
    </source>
</evidence>
<comment type="caution">
    <text evidence="6">The sequence shown here is derived from an EMBL/GenBank/DDBJ whole genome shotgun (WGS) entry which is preliminary data.</text>
</comment>
<reference evidence="6 7" key="1">
    <citation type="submission" date="2024-05" db="EMBL/GenBank/DDBJ databases">
        <authorList>
            <person name="Wallberg A."/>
        </authorList>
    </citation>
    <scope>NUCLEOTIDE SEQUENCE [LARGE SCALE GENOMIC DNA]</scope>
</reference>
<dbReference type="InterPro" id="IPR029058">
    <property type="entry name" value="AB_hydrolase_fold"/>
</dbReference>
<accession>A0AAV2PV82</accession>
<dbReference type="GO" id="GO:0016298">
    <property type="term" value="F:lipase activity"/>
    <property type="evidence" value="ECO:0007669"/>
    <property type="project" value="InterPro"/>
</dbReference>
<dbReference type="Gene3D" id="3.40.50.1820">
    <property type="entry name" value="alpha/beta hydrolase"/>
    <property type="match status" value="1"/>
</dbReference>
<name>A0AAV2PV82_MEGNR</name>
<evidence type="ECO:0000256" key="1">
    <source>
        <dbReference type="ARBA" id="ARBA00004613"/>
    </source>
</evidence>
<feature type="domain" description="Lipase" evidence="5">
    <location>
        <begin position="1"/>
        <end position="150"/>
    </location>
</feature>
<dbReference type="PANTHER" id="PTHR11610:SF178">
    <property type="entry name" value="LIPASE MEMBER H-A-LIKE PROTEIN"/>
    <property type="match status" value="1"/>
</dbReference>
<dbReference type="GO" id="GO:0005615">
    <property type="term" value="C:extracellular space"/>
    <property type="evidence" value="ECO:0007669"/>
    <property type="project" value="TreeGrafter"/>
</dbReference>
<dbReference type="PANTHER" id="PTHR11610">
    <property type="entry name" value="LIPASE"/>
    <property type="match status" value="1"/>
</dbReference>
<feature type="non-terminal residue" evidence="6">
    <location>
        <position position="1"/>
    </location>
</feature>
<gene>
    <name evidence="6" type="ORF">MNOR_LOCUS3570</name>
</gene>